<dbReference type="PROSITE" id="PS00028">
    <property type="entry name" value="ZINC_FINGER_C2H2_1"/>
    <property type="match status" value="3"/>
</dbReference>
<gene>
    <name evidence="9" type="ORF">PHYBOEH_002089</name>
</gene>
<dbReference type="Proteomes" id="UP000693981">
    <property type="component" value="Unassembled WGS sequence"/>
</dbReference>
<dbReference type="FunFam" id="3.30.160.60:FF:000125">
    <property type="entry name" value="Putative zinc finger protein 143"/>
    <property type="match status" value="1"/>
</dbReference>
<feature type="region of interest" description="Disordered" evidence="7">
    <location>
        <begin position="331"/>
        <end position="400"/>
    </location>
</feature>
<dbReference type="AlphaFoldDB" id="A0A8T1X5N4"/>
<evidence type="ECO:0000256" key="5">
    <source>
        <dbReference type="ARBA" id="ARBA00023242"/>
    </source>
</evidence>
<proteinExistence type="predicted"/>
<dbReference type="EMBL" id="JAGDFL010000015">
    <property type="protein sequence ID" value="KAG7401285.1"/>
    <property type="molecule type" value="Genomic_DNA"/>
</dbReference>
<dbReference type="PROSITE" id="PS50157">
    <property type="entry name" value="ZINC_FINGER_C2H2_2"/>
    <property type="match status" value="3"/>
</dbReference>
<dbReference type="GO" id="GO:0031519">
    <property type="term" value="C:PcG protein complex"/>
    <property type="evidence" value="ECO:0007669"/>
    <property type="project" value="TreeGrafter"/>
</dbReference>
<evidence type="ECO:0000256" key="6">
    <source>
        <dbReference type="PROSITE-ProRule" id="PRU00042"/>
    </source>
</evidence>
<evidence type="ECO:0000256" key="3">
    <source>
        <dbReference type="ARBA" id="ARBA00022771"/>
    </source>
</evidence>
<dbReference type="SMART" id="SM00355">
    <property type="entry name" value="ZnF_C2H2"/>
    <property type="match status" value="4"/>
</dbReference>
<feature type="domain" description="C2H2-type" evidence="8">
    <location>
        <begin position="130"/>
        <end position="159"/>
    </location>
</feature>
<evidence type="ECO:0000313" key="10">
    <source>
        <dbReference type="Proteomes" id="UP000693981"/>
    </source>
</evidence>
<keyword evidence="1" id="KW-0479">Metal-binding</keyword>
<sequence length="435" mass="48479">MLIMHLDESETSPAASVNPALPALIKREVSPSHASSLAWRQETSSLNYQPNEAPLPLPERRPKKTKTDVFVCTEVHCGKQFPRSFALRRHMRIHTGTKPYACDYEGCSQRFNTSGNLSRHKRIHSGERPYPCIFASCGKRFNTSTKLKRHMRIHFPEGQNLFRCIDIPDCNWSCDNYKEFAQHQKMHHNIIVGAQQERQQDAAAVSIVNVSSSAKDNDYFSAADTTREYATEHLSYHQHHHPTPATGSFLYSNSYPPEKPKSSVLVPPTGSSGRNKLIGAPFFGPTDLGSSLPTMLPKDHTKRVSDMDHGYGSDHRRMKPGGAFPSAQYATSGGSFSLSSDSTFSRTGGYSTNSSHFATLRPEEDRGDGGYEQHSQQHLQLPPPGHHVLRPPPQNHEDGKYGGFTVPPPMNPAAPEFTGEELNVVLQLMNENDNY</sequence>
<feature type="domain" description="C2H2-type" evidence="8">
    <location>
        <begin position="100"/>
        <end position="129"/>
    </location>
</feature>
<dbReference type="OrthoDB" id="654211at2759"/>
<evidence type="ECO:0000259" key="8">
    <source>
        <dbReference type="PROSITE" id="PS50157"/>
    </source>
</evidence>
<dbReference type="GO" id="GO:0008270">
    <property type="term" value="F:zinc ion binding"/>
    <property type="evidence" value="ECO:0007669"/>
    <property type="project" value="UniProtKB-KW"/>
</dbReference>
<dbReference type="PANTHER" id="PTHR14003">
    <property type="entry name" value="TRANSCRIPTIONAL REPRESSOR PROTEIN YY"/>
    <property type="match status" value="1"/>
</dbReference>
<organism evidence="9 10">
    <name type="scientific">Phytophthora boehmeriae</name>
    <dbReference type="NCBI Taxonomy" id="109152"/>
    <lineage>
        <taxon>Eukaryota</taxon>
        <taxon>Sar</taxon>
        <taxon>Stramenopiles</taxon>
        <taxon>Oomycota</taxon>
        <taxon>Peronosporomycetes</taxon>
        <taxon>Peronosporales</taxon>
        <taxon>Peronosporaceae</taxon>
        <taxon>Phytophthora</taxon>
    </lineage>
</organism>
<evidence type="ECO:0000256" key="4">
    <source>
        <dbReference type="ARBA" id="ARBA00022833"/>
    </source>
</evidence>
<feature type="compositionally biased region" description="Pro residues" evidence="7">
    <location>
        <begin position="381"/>
        <end position="394"/>
    </location>
</feature>
<reference evidence="9" key="1">
    <citation type="submission" date="2021-02" db="EMBL/GenBank/DDBJ databases">
        <authorList>
            <person name="Palmer J.M."/>
        </authorList>
    </citation>
    <scope>NUCLEOTIDE SEQUENCE</scope>
    <source>
        <strain evidence="9">SCRP23</strain>
    </source>
</reference>
<keyword evidence="2" id="KW-0677">Repeat</keyword>
<keyword evidence="4" id="KW-0862">Zinc</keyword>
<evidence type="ECO:0000256" key="7">
    <source>
        <dbReference type="SAM" id="MobiDB-lite"/>
    </source>
</evidence>
<dbReference type="FunFam" id="3.30.160.60:FF:000072">
    <property type="entry name" value="zinc finger protein 143 isoform X1"/>
    <property type="match status" value="2"/>
</dbReference>
<keyword evidence="3 6" id="KW-0863">Zinc-finger</keyword>
<dbReference type="PANTHER" id="PTHR14003:SF23">
    <property type="entry name" value="ZINC FINGER PROTEIN 143"/>
    <property type="match status" value="1"/>
</dbReference>
<evidence type="ECO:0000256" key="1">
    <source>
        <dbReference type="ARBA" id="ARBA00022723"/>
    </source>
</evidence>
<keyword evidence="5" id="KW-0539">Nucleus</keyword>
<protein>
    <recommendedName>
        <fullName evidence="8">C2H2-type domain-containing protein</fullName>
    </recommendedName>
</protein>
<feature type="compositionally biased region" description="Low complexity" evidence="7">
    <location>
        <begin position="331"/>
        <end position="348"/>
    </location>
</feature>
<keyword evidence="10" id="KW-1185">Reference proteome</keyword>
<dbReference type="GO" id="GO:0000785">
    <property type="term" value="C:chromatin"/>
    <property type="evidence" value="ECO:0007669"/>
    <property type="project" value="TreeGrafter"/>
</dbReference>
<dbReference type="GO" id="GO:0000978">
    <property type="term" value="F:RNA polymerase II cis-regulatory region sequence-specific DNA binding"/>
    <property type="evidence" value="ECO:0007669"/>
    <property type="project" value="TreeGrafter"/>
</dbReference>
<comment type="caution">
    <text evidence="9">The sequence shown here is derived from an EMBL/GenBank/DDBJ whole genome shotgun (WGS) entry which is preliminary data.</text>
</comment>
<evidence type="ECO:0000256" key="2">
    <source>
        <dbReference type="ARBA" id="ARBA00022737"/>
    </source>
</evidence>
<dbReference type="GO" id="GO:0005667">
    <property type="term" value="C:transcription regulator complex"/>
    <property type="evidence" value="ECO:0007669"/>
    <property type="project" value="TreeGrafter"/>
</dbReference>
<dbReference type="Pfam" id="PF00096">
    <property type="entry name" value="zf-C2H2"/>
    <property type="match status" value="3"/>
</dbReference>
<accession>A0A8T1X5N4</accession>
<evidence type="ECO:0000313" key="9">
    <source>
        <dbReference type="EMBL" id="KAG7401285.1"/>
    </source>
</evidence>
<feature type="domain" description="C2H2-type" evidence="8">
    <location>
        <begin position="70"/>
        <end position="99"/>
    </location>
</feature>
<feature type="compositionally biased region" description="Basic and acidic residues" evidence="7">
    <location>
        <begin position="361"/>
        <end position="371"/>
    </location>
</feature>
<name>A0A8T1X5N4_9STRA</name>
<dbReference type="InterPro" id="IPR013087">
    <property type="entry name" value="Znf_C2H2_type"/>
</dbReference>
<dbReference type="GO" id="GO:0000981">
    <property type="term" value="F:DNA-binding transcription factor activity, RNA polymerase II-specific"/>
    <property type="evidence" value="ECO:0007669"/>
    <property type="project" value="TreeGrafter"/>
</dbReference>